<evidence type="ECO:0000313" key="3">
    <source>
        <dbReference type="Proteomes" id="UP001428817"/>
    </source>
</evidence>
<dbReference type="Proteomes" id="UP001428817">
    <property type="component" value="Unassembled WGS sequence"/>
</dbReference>
<comment type="caution">
    <text evidence="2">The sequence shown here is derived from an EMBL/GenBank/DDBJ whole genome shotgun (WGS) entry which is preliminary data.</text>
</comment>
<keyword evidence="1" id="KW-0472">Membrane</keyword>
<keyword evidence="1" id="KW-1133">Transmembrane helix</keyword>
<evidence type="ECO:0000313" key="2">
    <source>
        <dbReference type="EMBL" id="GAA5166415.1"/>
    </source>
</evidence>
<organism evidence="2 3">
    <name type="scientific">Pseudonocardia eucalypti</name>
    <dbReference type="NCBI Taxonomy" id="648755"/>
    <lineage>
        <taxon>Bacteria</taxon>
        <taxon>Bacillati</taxon>
        <taxon>Actinomycetota</taxon>
        <taxon>Actinomycetes</taxon>
        <taxon>Pseudonocardiales</taxon>
        <taxon>Pseudonocardiaceae</taxon>
        <taxon>Pseudonocardia</taxon>
    </lineage>
</organism>
<feature type="transmembrane region" description="Helical" evidence="1">
    <location>
        <begin position="28"/>
        <end position="50"/>
    </location>
</feature>
<reference evidence="3" key="1">
    <citation type="journal article" date="2019" name="Int. J. Syst. Evol. Microbiol.">
        <title>The Global Catalogue of Microorganisms (GCM) 10K type strain sequencing project: providing services to taxonomists for standard genome sequencing and annotation.</title>
        <authorList>
            <consortium name="The Broad Institute Genomics Platform"/>
            <consortium name="The Broad Institute Genome Sequencing Center for Infectious Disease"/>
            <person name="Wu L."/>
            <person name="Ma J."/>
        </authorList>
    </citation>
    <scope>NUCLEOTIDE SEQUENCE [LARGE SCALE GENOMIC DNA]</scope>
    <source>
        <strain evidence="3">JCM 18303</strain>
    </source>
</reference>
<name>A0ABP9QRY7_9PSEU</name>
<keyword evidence="1" id="KW-0812">Transmembrane</keyword>
<sequence>MGSVMASAVMNVALPAHGGSPEALSASYNLAVAATAGLTLSMALLAAVGLRPGRPGSPG</sequence>
<evidence type="ECO:0008006" key="4">
    <source>
        <dbReference type="Google" id="ProtNLM"/>
    </source>
</evidence>
<keyword evidence="3" id="KW-1185">Reference proteome</keyword>
<protein>
    <recommendedName>
        <fullName evidence="4">Major facilitator superfamily (MFS) profile domain-containing protein</fullName>
    </recommendedName>
</protein>
<accession>A0ABP9QRY7</accession>
<dbReference type="EMBL" id="BAABJP010000036">
    <property type="protein sequence ID" value="GAA5166415.1"/>
    <property type="molecule type" value="Genomic_DNA"/>
</dbReference>
<proteinExistence type="predicted"/>
<gene>
    <name evidence="2" type="ORF">GCM10023321_57500</name>
</gene>
<evidence type="ECO:0000256" key="1">
    <source>
        <dbReference type="SAM" id="Phobius"/>
    </source>
</evidence>